<dbReference type="SUPFAM" id="SSF57302">
    <property type="entry name" value="Snake toxin-like"/>
    <property type="match status" value="1"/>
</dbReference>
<evidence type="ECO:0000259" key="7">
    <source>
        <dbReference type="Pfam" id="PF02988"/>
    </source>
</evidence>
<evidence type="ECO:0000256" key="1">
    <source>
        <dbReference type="ARBA" id="ARBA00004613"/>
    </source>
</evidence>
<evidence type="ECO:0000313" key="10">
    <source>
        <dbReference type="RefSeq" id="XP_026546305.1"/>
    </source>
</evidence>
<feature type="signal peptide" evidence="6">
    <location>
        <begin position="1"/>
        <end position="19"/>
    </location>
</feature>
<keyword evidence="8" id="KW-1185">Reference proteome</keyword>
<keyword evidence="4 9" id="KW-0593">Phospholipase A2 inhibitor</keyword>
<dbReference type="GO" id="GO:0005576">
    <property type="term" value="C:extracellular region"/>
    <property type="evidence" value="ECO:0007669"/>
    <property type="project" value="UniProtKB-SubCell"/>
</dbReference>
<dbReference type="InterPro" id="IPR045860">
    <property type="entry name" value="Snake_toxin-like_sf"/>
</dbReference>
<accession>A0A6J1W0A0</accession>
<reference evidence="9 10" key="1">
    <citation type="submission" date="2025-04" db="UniProtKB">
        <authorList>
            <consortium name="RefSeq"/>
        </authorList>
    </citation>
    <scope>IDENTIFICATION</scope>
</reference>
<sequence>MQLLLGVFFFSVLLATGSALTCEICTSQGSDCTGHTQECNFDNAVCMTLTTELGPQKITTTAKSCNTKDACKGLEDLKGKAITQQTSTVPVGAIIKQAICSKAPPSFASFFPAVLGLLLVKLLF</sequence>
<dbReference type="KEGG" id="nss:113427957"/>
<keyword evidence="3" id="KW-0964">Secreted</keyword>
<name>A0A6J1W0A0_9SAUR</name>
<dbReference type="Proteomes" id="UP000504612">
    <property type="component" value="Unplaced"/>
</dbReference>
<dbReference type="RefSeq" id="XP_026546305.1">
    <property type="nucleotide sequence ID" value="XM_026690520.1"/>
</dbReference>
<comment type="subcellular location">
    <subcellularLocation>
        <location evidence="1">Secreted</location>
    </subcellularLocation>
</comment>
<dbReference type="AlphaFoldDB" id="A0A6J1W0A0"/>
<comment type="similarity">
    <text evidence="2">Belongs to the CNF-like-inhibitor family.</text>
</comment>
<evidence type="ECO:0000256" key="3">
    <source>
        <dbReference type="ARBA" id="ARBA00022525"/>
    </source>
</evidence>
<dbReference type="Pfam" id="PF02988">
    <property type="entry name" value="PLA2_inh"/>
    <property type="match status" value="1"/>
</dbReference>
<feature type="chain" id="PRO_5044639729" evidence="6">
    <location>
        <begin position="20"/>
        <end position="124"/>
    </location>
</feature>
<keyword evidence="5" id="KW-1015">Disulfide bond</keyword>
<evidence type="ECO:0000256" key="4">
    <source>
        <dbReference type="ARBA" id="ARBA00023005"/>
    </source>
</evidence>
<dbReference type="Gene3D" id="2.10.60.10">
    <property type="entry name" value="CD59"/>
    <property type="match status" value="1"/>
</dbReference>
<dbReference type="InterPro" id="IPR004126">
    <property type="entry name" value="PLipase_A2_inh_N"/>
</dbReference>
<gene>
    <name evidence="9" type="primary">LOC113427957</name>
    <name evidence="10" type="synonym">LOC113427973</name>
</gene>
<dbReference type="KEGG" id="nss:113427973"/>
<keyword evidence="6" id="KW-0732">Signal</keyword>
<evidence type="ECO:0000313" key="8">
    <source>
        <dbReference type="Proteomes" id="UP000504612"/>
    </source>
</evidence>
<dbReference type="GO" id="GO:0019834">
    <property type="term" value="F:phospholipase A2 inhibitor activity"/>
    <property type="evidence" value="ECO:0007669"/>
    <property type="project" value="UniProtKB-KW"/>
</dbReference>
<proteinExistence type="inferred from homology"/>
<evidence type="ECO:0000256" key="6">
    <source>
        <dbReference type="SAM" id="SignalP"/>
    </source>
</evidence>
<dbReference type="RefSeq" id="XP_026546288.1">
    <property type="nucleotide sequence ID" value="XM_026690503.1"/>
</dbReference>
<organism evidence="8 9">
    <name type="scientific">Notechis scutatus</name>
    <name type="common">mainland tiger snake</name>
    <dbReference type="NCBI Taxonomy" id="8663"/>
    <lineage>
        <taxon>Eukaryota</taxon>
        <taxon>Metazoa</taxon>
        <taxon>Chordata</taxon>
        <taxon>Craniata</taxon>
        <taxon>Vertebrata</taxon>
        <taxon>Euteleostomi</taxon>
        <taxon>Lepidosauria</taxon>
        <taxon>Squamata</taxon>
        <taxon>Bifurcata</taxon>
        <taxon>Unidentata</taxon>
        <taxon>Episquamata</taxon>
        <taxon>Toxicofera</taxon>
        <taxon>Serpentes</taxon>
        <taxon>Colubroidea</taxon>
        <taxon>Elapidae</taxon>
        <taxon>Hydrophiinae</taxon>
        <taxon>Notechis</taxon>
    </lineage>
</organism>
<dbReference type="PANTHER" id="PTHR20914">
    <property type="entry name" value="LY6/PLAUR DOMAIN-CONTAINING PROTEIN 8"/>
    <property type="match status" value="1"/>
</dbReference>
<protein>
    <submittedName>
        <fullName evidence="9 10">Phospholipase A2 inhibitor and Ly6/PLAUR domain-containing protein-like</fullName>
    </submittedName>
</protein>
<dbReference type="PANTHER" id="PTHR20914:SF30">
    <property type="entry name" value="LY6_PLAUR DOMAIN CONTAINING 9"/>
    <property type="match status" value="1"/>
</dbReference>
<dbReference type="InterPro" id="IPR050918">
    <property type="entry name" value="CNF-like_PLA2_Inhibitor"/>
</dbReference>
<evidence type="ECO:0000313" key="9">
    <source>
        <dbReference type="RefSeq" id="XP_026546288.1"/>
    </source>
</evidence>
<feature type="domain" description="Phospholipase A2 inhibitor N-terminal" evidence="7">
    <location>
        <begin position="21"/>
        <end position="77"/>
    </location>
</feature>
<evidence type="ECO:0000256" key="5">
    <source>
        <dbReference type="ARBA" id="ARBA00023157"/>
    </source>
</evidence>
<evidence type="ECO:0000256" key="2">
    <source>
        <dbReference type="ARBA" id="ARBA00006570"/>
    </source>
</evidence>
<dbReference type="GeneID" id="113427957"/>